<organism evidence="1 2">
    <name type="scientific">Mesorhizobium australafricanum</name>
    <dbReference type="NCBI Taxonomy" id="3072311"/>
    <lineage>
        <taxon>Bacteria</taxon>
        <taxon>Pseudomonadati</taxon>
        <taxon>Pseudomonadota</taxon>
        <taxon>Alphaproteobacteria</taxon>
        <taxon>Hyphomicrobiales</taxon>
        <taxon>Phyllobacteriaceae</taxon>
        <taxon>Mesorhizobium</taxon>
    </lineage>
</organism>
<name>A0ABU4X3F5_9HYPH</name>
<evidence type="ECO:0000313" key="1">
    <source>
        <dbReference type="EMBL" id="MDX8442828.1"/>
    </source>
</evidence>
<comment type="caution">
    <text evidence="1">The sequence shown here is derived from an EMBL/GenBank/DDBJ whole genome shotgun (WGS) entry which is preliminary data.</text>
</comment>
<dbReference type="EMBL" id="JAVIIS010000047">
    <property type="protein sequence ID" value="MDX8442828.1"/>
    <property type="molecule type" value="Genomic_DNA"/>
</dbReference>
<gene>
    <name evidence="1" type="ORF">RFM51_24915</name>
</gene>
<dbReference type="RefSeq" id="WP_320216830.1">
    <property type="nucleotide sequence ID" value="NZ_JAVIIS010000047.1"/>
</dbReference>
<dbReference type="Pfam" id="PF26318">
    <property type="entry name" value="SocB"/>
    <property type="match status" value="1"/>
</dbReference>
<proteinExistence type="predicted"/>
<sequence>MNERDQRVELVPFCYPNLNRKTYSPVRSVQADIFQVSTPMVEFPLSEWAPIEGKIRSKSRGPMQAAMNVYAGKALFNGLRGRNAVSNFDPEITRSISFGEGRAFSHWLPYLAKFDTTKSAGVVPVVDFRVRGGLSLDTYKFVFSMMNLAIREPAPEYEKAEFVIIKLPLKFPKSKKFKDRGMSIHDDNGEYFTFDELEEMISTTYRLYEEVFADELRRAA</sequence>
<protein>
    <submittedName>
        <fullName evidence="1">Uncharacterized protein</fullName>
    </submittedName>
</protein>
<keyword evidence="2" id="KW-1185">Reference proteome</keyword>
<reference evidence="1 2" key="1">
    <citation type="submission" date="2023-08" db="EMBL/GenBank/DDBJ databases">
        <title>Implementing the SeqCode for naming new Mesorhizobium species isolated from Vachellia karroo root nodules.</title>
        <authorList>
            <person name="Van Lill M."/>
        </authorList>
    </citation>
    <scope>NUCLEOTIDE SEQUENCE [LARGE SCALE GENOMIC DNA]</scope>
    <source>
        <strain evidence="1 2">VK3E</strain>
    </source>
</reference>
<dbReference type="Proteomes" id="UP001272097">
    <property type="component" value="Unassembled WGS sequence"/>
</dbReference>
<evidence type="ECO:0000313" key="2">
    <source>
        <dbReference type="Proteomes" id="UP001272097"/>
    </source>
</evidence>
<accession>A0ABU4X3F5</accession>
<dbReference type="InterPro" id="IPR059063">
    <property type="entry name" value="SocB"/>
</dbReference>